<evidence type="ECO:0000256" key="6">
    <source>
        <dbReference type="ARBA" id="ARBA00023136"/>
    </source>
</evidence>
<dbReference type="GO" id="GO:0005886">
    <property type="term" value="C:plasma membrane"/>
    <property type="evidence" value="ECO:0007669"/>
    <property type="project" value="UniProtKB-SubCell"/>
</dbReference>
<protein>
    <submittedName>
        <fullName evidence="9">Glycerol acyltransferase</fullName>
    </submittedName>
</protein>
<evidence type="ECO:0000256" key="4">
    <source>
        <dbReference type="ARBA" id="ARBA00022692"/>
    </source>
</evidence>
<dbReference type="SMART" id="SM00563">
    <property type="entry name" value="PlsC"/>
    <property type="match status" value="1"/>
</dbReference>
<evidence type="ECO:0000256" key="1">
    <source>
        <dbReference type="ARBA" id="ARBA00004651"/>
    </source>
</evidence>
<dbReference type="Pfam" id="PF07690">
    <property type="entry name" value="MFS_1"/>
    <property type="match status" value="1"/>
</dbReference>
<comment type="subcellular location">
    <subcellularLocation>
        <location evidence="1">Cell membrane</location>
        <topology evidence="1">Multi-pass membrane protein</topology>
    </subcellularLocation>
</comment>
<dbReference type="CDD" id="cd07989">
    <property type="entry name" value="LPLAT_AGPAT-like"/>
    <property type="match status" value="1"/>
</dbReference>
<evidence type="ECO:0000256" key="2">
    <source>
        <dbReference type="ARBA" id="ARBA00022448"/>
    </source>
</evidence>
<feature type="transmembrane region" description="Helical" evidence="7">
    <location>
        <begin position="227"/>
        <end position="248"/>
    </location>
</feature>
<feature type="transmembrane region" description="Helical" evidence="7">
    <location>
        <begin position="375"/>
        <end position="395"/>
    </location>
</feature>
<gene>
    <name evidence="9" type="ORF">Y882_07260</name>
</gene>
<evidence type="ECO:0000259" key="8">
    <source>
        <dbReference type="SMART" id="SM00563"/>
    </source>
</evidence>
<feature type="transmembrane region" description="Helical" evidence="7">
    <location>
        <begin position="140"/>
        <end position="161"/>
    </location>
</feature>
<evidence type="ECO:0000313" key="10">
    <source>
        <dbReference type="Proteomes" id="UP000035481"/>
    </source>
</evidence>
<keyword evidence="3" id="KW-1003">Cell membrane</keyword>
<keyword evidence="9" id="KW-0012">Acyltransferase</keyword>
<evidence type="ECO:0000256" key="3">
    <source>
        <dbReference type="ARBA" id="ARBA00022475"/>
    </source>
</evidence>
<keyword evidence="5 7" id="KW-1133">Transmembrane helix</keyword>
<dbReference type="Gene3D" id="1.20.1250.20">
    <property type="entry name" value="MFS general substrate transporter like domains"/>
    <property type="match status" value="1"/>
</dbReference>
<feature type="domain" description="Phospholipid/glycerol acyltransferase" evidence="8">
    <location>
        <begin position="453"/>
        <end position="569"/>
    </location>
</feature>
<evidence type="ECO:0000256" key="5">
    <source>
        <dbReference type="ARBA" id="ARBA00022989"/>
    </source>
</evidence>
<dbReference type="Proteomes" id="UP000035481">
    <property type="component" value="Unassembled WGS sequence"/>
</dbReference>
<dbReference type="Pfam" id="PF01553">
    <property type="entry name" value="Acyltransferase"/>
    <property type="match status" value="1"/>
</dbReference>
<dbReference type="InterPro" id="IPR011701">
    <property type="entry name" value="MFS"/>
</dbReference>
<keyword evidence="9" id="KW-0808">Transferase</keyword>
<keyword evidence="2" id="KW-0813">Transport</keyword>
<sequence length="624" mass="68423">MSQFNLLGSRRFAPFFWTQALGAFNDNAFRNAMVMLVAFQMGLDDKTVSLYTNLAPALFILPYFLFSATAGQLAEKYEKSRIIRYVKLFEIAAMAIAAIGFYTHHTTLLLVVLFLMGLHSTTFGPIKYAILPQALKPEELVGGNGLVEMGTQLAMLIGMIAGNSLMLIAGFGPIAASATTILVAVLGYLASRRIPPAPATAPDLVFNWNPASETARVLGITKQDRRVFNAVLGISWFWFFGTVLIAQLPNYTRLNLGGDGSVNTLVLTLFSLGTGVGALLCERMSGRRVEVGLVPLGAFGLTAFGVDLYLAHPHLATAHGLDWLGFLHSSGSWRVAMDLTLIGVFSGFYVVPLFAFVQARTPRDRLSRVIAGNNIINALFICLASGFGLALGALGFTAVQIFLAAALLNVAVATYIFTIVPEFLMRFITWVLVNTLYRVRVDGLENIPQEGPALLVCNHVSFMDPLLLMANLRRPARFVMYYKIFNIPVLKFVFRTAKAIPIAGYKEDPVVLQRAYDEVDAALADGELVCIFPEGGLSKDGDIAPFRPGVARILERRPVPVVPLALRGLWGSVWSRRDSMLHRARLPRRFRARVELVAGAPYSPQDAQLETLEARVRELRGDFA</sequence>
<evidence type="ECO:0000313" key="9">
    <source>
        <dbReference type="EMBL" id="KLD64351.1"/>
    </source>
</evidence>
<evidence type="ECO:0000256" key="7">
    <source>
        <dbReference type="SAM" id="Phobius"/>
    </source>
</evidence>
<dbReference type="CDD" id="cd06173">
    <property type="entry name" value="MFS_MefA_like"/>
    <property type="match status" value="1"/>
</dbReference>
<accession>A0A0G9H4E2</accession>
<feature type="transmembrane region" description="Helical" evidence="7">
    <location>
        <begin position="260"/>
        <end position="281"/>
    </location>
</feature>
<feature type="transmembrane region" description="Helical" evidence="7">
    <location>
        <begin position="167"/>
        <end position="189"/>
    </location>
</feature>
<feature type="transmembrane region" description="Helical" evidence="7">
    <location>
        <begin position="50"/>
        <end position="70"/>
    </location>
</feature>
<dbReference type="AlphaFoldDB" id="A0A0G9H4E2"/>
<dbReference type="SUPFAM" id="SSF69593">
    <property type="entry name" value="Glycerol-3-phosphate (1)-acyltransferase"/>
    <property type="match status" value="1"/>
</dbReference>
<dbReference type="GO" id="GO:0016746">
    <property type="term" value="F:acyltransferase activity"/>
    <property type="evidence" value="ECO:0007669"/>
    <property type="project" value="UniProtKB-KW"/>
</dbReference>
<dbReference type="RefSeq" id="WP_046971270.1">
    <property type="nucleotide sequence ID" value="NZ_JPLA01000019.1"/>
</dbReference>
<dbReference type="InterPro" id="IPR002123">
    <property type="entry name" value="Plipid/glycerol_acylTrfase"/>
</dbReference>
<dbReference type="GO" id="GO:0022857">
    <property type="term" value="F:transmembrane transporter activity"/>
    <property type="evidence" value="ECO:0007669"/>
    <property type="project" value="InterPro"/>
</dbReference>
<dbReference type="PANTHER" id="PTHR43266:SF2">
    <property type="entry name" value="MAJOR FACILITATOR SUPERFAMILY (MFS) PROFILE DOMAIN-CONTAINING PROTEIN"/>
    <property type="match status" value="1"/>
</dbReference>
<dbReference type="PATRIC" id="fig|1440762.4.peg.843"/>
<keyword evidence="4 7" id="KW-0812">Transmembrane</keyword>
<dbReference type="OrthoDB" id="9803968at2"/>
<name>A0A0G9H4E2_9GAMM</name>
<dbReference type="EMBL" id="JPLA01000019">
    <property type="protein sequence ID" value="KLD64351.1"/>
    <property type="molecule type" value="Genomic_DNA"/>
</dbReference>
<feature type="transmembrane region" description="Helical" evidence="7">
    <location>
        <begin position="332"/>
        <end position="355"/>
    </location>
</feature>
<reference evidence="9 10" key="1">
    <citation type="journal article" date="2015" name="Antonie Van Leeuwenhoek">
        <title>A phylogenomic and molecular marker based taxonomic framework for the order Xanthomonadales: proposal to transfer the families Algiphilaceae and Solimonadaceae to the order Nevskiales ord. nov. and to create a new family within the order Xanthomonadales, the family Rhodanobacteraceae fam. nov., containing the genus Rhodanobacter and its closest relatives.</title>
        <authorList>
            <person name="Naushad S."/>
            <person name="Adeolu M."/>
            <person name="Wong S."/>
            <person name="Sohail M."/>
            <person name="Schellhorn H.E."/>
            <person name="Gupta R.S."/>
        </authorList>
    </citation>
    <scope>NUCLEOTIDE SEQUENCE [LARGE SCALE GENOMIC DNA]</scope>
    <source>
        <strain evidence="9 10">DSM 16301</strain>
    </source>
</reference>
<dbReference type="SUPFAM" id="SSF103473">
    <property type="entry name" value="MFS general substrate transporter"/>
    <property type="match status" value="1"/>
</dbReference>
<proteinExistence type="predicted"/>
<feature type="transmembrane region" description="Helical" evidence="7">
    <location>
        <begin position="401"/>
        <end position="420"/>
    </location>
</feature>
<organism evidence="9 10">
    <name type="scientific">Dyella japonica DSM 16301</name>
    <dbReference type="NCBI Taxonomy" id="1440762"/>
    <lineage>
        <taxon>Bacteria</taxon>
        <taxon>Pseudomonadati</taxon>
        <taxon>Pseudomonadota</taxon>
        <taxon>Gammaproteobacteria</taxon>
        <taxon>Lysobacterales</taxon>
        <taxon>Rhodanobacteraceae</taxon>
        <taxon>Dyella</taxon>
    </lineage>
</organism>
<feature type="transmembrane region" description="Helical" evidence="7">
    <location>
        <begin position="293"/>
        <end position="312"/>
    </location>
</feature>
<comment type="caution">
    <text evidence="9">The sequence shown here is derived from an EMBL/GenBank/DDBJ whole genome shotgun (WGS) entry which is preliminary data.</text>
</comment>
<feature type="transmembrane region" description="Helical" evidence="7">
    <location>
        <begin position="82"/>
        <end position="102"/>
    </location>
</feature>
<dbReference type="InterPro" id="IPR036259">
    <property type="entry name" value="MFS_trans_sf"/>
</dbReference>
<dbReference type="STRING" id="1440762.Y882_07260"/>
<keyword evidence="6 7" id="KW-0472">Membrane</keyword>
<dbReference type="PANTHER" id="PTHR43266">
    <property type="entry name" value="MACROLIDE-EFFLUX PROTEIN"/>
    <property type="match status" value="1"/>
</dbReference>
<feature type="transmembrane region" description="Helical" evidence="7">
    <location>
        <begin position="108"/>
        <end position="128"/>
    </location>
</feature>